<feature type="compositionally biased region" description="Low complexity" evidence="4">
    <location>
        <begin position="451"/>
        <end position="461"/>
    </location>
</feature>
<feature type="compositionally biased region" description="Low complexity" evidence="4">
    <location>
        <begin position="611"/>
        <end position="622"/>
    </location>
</feature>
<organism evidence="5 6">
    <name type="scientific">Euphydryas editha</name>
    <name type="common">Edith's checkerspot</name>
    <dbReference type="NCBI Taxonomy" id="104508"/>
    <lineage>
        <taxon>Eukaryota</taxon>
        <taxon>Metazoa</taxon>
        <taxon>Ecdysozoa</taxon>
        <taxon>Arthropoda</taxon>
        <taxon>Hexapoda</taxon>
        <taxon>Insecta</taxon>
        <taxon>Pterygota</taxon>
        <taxon>Neoptera</taxon>
        <taxon>Endopterygota</taxon>
        <taxon>Lepidoptera</taxon>
        <taxon>Glossata</taxon>
        <taxon>Ditrysia</taxon>
        <taxon>Papilionoidea</taxon>
        <taxon>Nymphalidae</taxon>
        <taxon>Nymphalinae</taxon>
        <taxon>Euphydryas</taxon>
    </lineage>
</organism>
<dbReference type="PROSITE" id="PS00233">
    <property type="entry name" value="CHIT_BIND_RR_1"/>
    <property type="match status" value="1"/>
</dbReference>
<dbReference type="PRINTS" id="PR00947">
    <property type="entry name" value="CUTICLE"/>
</dbReference>
<feature type="compositionally biased region" description="Low complexity" evidence="4">
    <location>
        <begin position="651"/>
        <end position="662"/>
    </location>
</feature>
<dbReference type="PROSITE" id="PS51155">
    <property type="entry name" value="CHIT_BIND_RR_2"/>
    <property type="match status" value="1"/>
</dbReference>
<dbReference type="InterPro" id="IPR031311">
    <property type="entry name" value="CHIT_BIND_RR_consensus"/>
</dbReference>
<feature type="compositionally biased region" description="Polar residues" evidence="4">
    <location>
        <begin position="462"/>
        <end position="501"/>
    </location>
</feature>
<feature type="compositionally biased region" description="Polar residues" evidence="4">
    <location>
        <begin position="635"/>
        <end position="646"/>
    </location>
</feature>
<dbReference type="EMBL" id="CAKOGL010000008">
    <property type="protein sequence ID" value="CAH2089151.1"/>
    <property type="molecule type" value="Genomic_DNA"/>
</dbReference>
<keyword evidence="6" id="KW-1185">Reference proteome</keyword>
<feature type="compositionally biased region" description="Low complexity" evidence="4">
    <location>
        <begin position="115"/>
        <end position="130"/>
    </location>
</feature>
<evidence type="ECO:0000313" key="6">
    <source>
        <dbReference type="Proteomes" id="UP001153954"/>
    </source>
</evidence>
<comment type="caution">
    <text evidence="5">The sequence shown here is derived from an EMBL/GenBank/DDBJ whole genome shotgun (WGS) entry which is preliminary data.</text>
</comment>
<accession>A0AAU9TTL2</accession>
<reference evidence="5" key="1">
    <citation type="submission" date="2022-03" db="EMBL/GenBank/DDBJ databases">
        <authorList>
            <person name="Tunstrom K."/>
        </authorList>
    </citation>
    <scope>NUCLEOTIDE SEQUENCE</scope>
</reference>
<feature type="region of interest" description="Disordered" evidence="4">
    <location>
        <begin position="37"/>
        <end position="145"/>
    </location>
</feature>
<evidence type="ECO:0000256" key="4">
    <source>
        <dbReference type="SAM" id="MobiDB-lite"/>
    </source>
</evidence>
<feature type="compositionally biased region" description="Gly residues" evidence="4">
    <location>
        <begin position="97"/>
        <end position="106"/>
    </location>
</feature>
<keyword evidence="2" id="KW-0732">Signal</keyword>
<feature type="region of interest" description="Disordered" evidence="4">
    <location>
        <begin position="153"/>
        <end position="172"/>
    </location>
</feature>
<keyword evidence="1 3" id="KW-0193">Cuticle</keyword>
<dbReference type="GO" id="GO:0042302">
    <property type="term" value="F:structural constituent of cuticle"/>
    <property type="evidence" value="ECO:0007669"/>
    <property type="project" value="UniProtKB-UniRule"/>
</dbReference>
<feature type="compositionally biased region" description="Polar residues" evidence="4">
    <location>
        <begin position="507"/>
        <end position="557"/>
    </location>
</feature>
<dbReference type="Proteomes" id="UP001153954">
    <property type="component" value="Unassembled WGS sequence"/>
</dbReference>
<sequence>MEVTCLLHLQMEQLVILSVIAIGYADKLDKTYLPPSNAASAGGSPGALTAPAIQSGPSFGQGLPSGLGFTPGPAGFTQGSSGFSQGSSGFGQRPVGFGQGPSGFGQGSADSEQPSSGFGSSNNGVPSGNGLVSPKGGARPGSSYDAAFETRIPSASSGFGSPQPGANQAGVGELAKGSFNQGFGQGAFGPNVVQAYTPERAQASADRSATILNYYNENNGDSYKYSYETSNGISAGEEGEATNGVRAKGGYSYTGDDGVAYSVTYTADENGYQPQGEHLPTPHPIPEEILKSIEENARAAAAGTQEGAYRPEEYESETPLRQYNAGATSFNQPQGPSVETVQGLKSTQGQAYNRPESNQYFGSQDKFAQSGISGQYGQESTGSSGQFNGKVSTGLGQAVQVQGQGGLVQGPSSQFRPQEQTGFSVGIGSVKLGLNNQGSSAPSANGLAGVSSYSGSQSQYQTGLGKSNVLSGNQADIGSISTQGQRTSLESTQGYQYTPGSQPFGPTGTSGQGNQYQLNANQNAFGVNGANQDNQNAGLSIGQGTQNQYRNKPSFGSNVGIAKTSPAAYNQNSQSLSSFGRGSQQNGNQAAFGSDKGSSLGAPQFGTGNQASGSGVSATASVRDSQPIQAPYQYNRPSQSFDSQPQRLDFNGSQGSNLSNQGNQGGSEQFGGPRQPPSFSPQEGYKY</sequence>
<feature type="region of interest" description="Disordered" evidence="4">
    <location>
        <begin position="444"/>
        <end position="687"/>
    </location>
</feature>
<dbReference type="AlphaFoldDB" id="A0AAU9TTL2"/>
<feature type="region of interest" description="Disordered" evidence="4">
    <location>
        <begin position="326"/>
        <end position="362"/>
    </location>
</feature>
<proteinExistence type="predicted"/>
<feature type="region of interest" description="Disordered" evidence="4">
    <location>
        <begin position="370"/>
        <end position="389"/>
    </location>
</feature>
<feature type="region of interest" description="Disordered" evidence="4">
    <location>
        <begin position="298"/>
        <end position="317"/>
    </location>
</feature>
<evidence type="ECO:0000256" key="2">
    <source>
        <dbReference type="ARBA" id="ARBA00022729"/>
    </source>
</evidence>
<protein>
    <submittedName>
        <fullName evidence="5">Uncharacterized protein</fullName>
    </submittedName>
</protein>
<dbReference type="Pfam" id="PF00379">
    <property type="entry name" value="Chitin_bind_4"/>
    <property type="match status" value="1"/>
</dbReference>
<gene>
    <name evidence="5" type="ORF">EEDITHA_LOCUS5237</name>
</gene>
<dbReference type="InterPro" id="IPR000618">
    <property type="entry name" value="Insect_cuticle"/>
</dbReference>
<name>A0AAU9TTL2_EUPED</name>
<feature type="compositionally biased region" description="Low complexity" evidence="4">
    <location>
        <begin position="75"/>
        <end position="96"/>
    </location>
</feature>
<feature type="compositionally biased region" description="Polar residues" evidence="4">
    <location>
        <begin position="567"/>
        <end position="591"/>
    </location>
</feature>
<evidence type="ECO:0000313" key="5">
    <source>
        <dbReference type="EMBL" id="CAH2089151.1"/>
    </source>
</evidence>
<evidence type="ECO:0000256" key="1">
    <source>
        <dbReference type="ARBA" id="ARBA00022460"/>
    </source>
</evidence>
<feature type="compositionally biased region" description="Low complexity" evidence="4">
    <location>
        <begin position="37"/>
        <end position="52"/>
    </location>
</feature>
<feature type="compositionally biased region" description="Polar residues" evidence="4">
    <location>
        <begin position="153"/>
        <end position="166"/>
    </location>
</feature>
<evidence type="ECO:0000256" key="3">
    <source>
        <dbReference type="PROSITE-ProRule" id="PRU00497"/>
    </source>
</evidence>